<feature type="binding site" evidence="3">
    <location>
        <position position="95"/>
    </location>
    <ligand>
        <name>Zn(2+)</name>
        <dbReference type="ChEBI" id="CHEBI:29105"/>
        <label>1</label>
    </ligand>
</feature>
<feature type="domain" description="Peptidase M20 dimerisation" evidence="4">
    <location>
        <begin position="213"/>
        <end position="315"/>
    </location>
</feature>
<comment type="cofactor">
    <cofactor evidence="3">
        <name>Zn(2+)</name>
        <dbReference type="ChEBI" id="CHEBI:29105"/>
    </cofactor>
    <text evidence="3">Binds 2 Zn(2+) ions per subunit.</text>
</comment>
<keyword evidence="2" id="KW-0378">Hydrolase</keyword>
<feature type="binding site" evidence="3">
    <location>
        <position position="95"/>
    </location>
    <ligand>
        <name>Zn(2+)</name>
        <dbReference type="ChEBI" id="CHEBI:29105"/>
        <label>2</label>
    </ligand>
</feature>
<evidence type="ECO:0000313" key="6">
    <source>
        <dbReference type="Proteomes" id="UP000026941"/>
    </source>
</evidence>
<evidence type="ECO:0000256" key="1">
    <source>
        <dbReference type="ARBA" id="ARBA00006153"/>
    </source>
</evidence>
<reference evidence="5 6" key="1">
    <citation type="submission" date="2014-05" db="EMBL/GenBank/DDBJ databases">
        <title>Whole genome shotgun sequence of Rhizobium rhizogenes NBRC 13257.</title>
        <authorList>
            <person name="Katano-Makiyama Y."/>
            <person name="Hosoyama A."/>
            <person name="Hashimoto M."/>
            <person name="Hosoyama Y."/>
            <person name="Noguchi M."/>
            <person name="Tsuchikane K."/>
            <person name="Kimura A."/>
            <person name="Ohji S."/>
            <person name="Ichikawa N."/>
            <person name="Yamazoe A."/>
            <person name="Fujita N."/>
        </authorList>
    </citation>
    <scope>NUCLEOTIDE SEQUENCE [LARGE SCALE GENOMIC DNA]</scope>
    <source>
        <strain evidence="5 6">NBRC 13257</strain>
    </source>
</reference>
<gene>
    <name evidence="5" type="ORF">RRH01S_26_00330</name>
</gene>
<evidence type="ECO:0000256" key="3">
    <source>
        <dbReference type="PIRSR" id="PIRSR001235-1"/>
    </source>
</evidence>
<protein>
    <submittedName>
        <fullName evidence="5">N-carbamoyl-beta-alanine amidohydrolase</fullName>
    </submittedName>
</protein>
<evidence type="ECO:0000256" key="2">
    <source>
        <dbReference type="ARBA" id="ARBA00022801"/>
    </source>
</evidence>
<dbReference type="InterPro" id="IPR036264">
    <property type="entry name" value="Bact_exopeptidase_dim_dom"/>
</dbReference>
<dbReference type="GO" id="GO:0046872">
    <property type="term" value="F:metal ion binding"/>
    <property type="evidence" value="ECO:0007669"/>
    <property type="project" value="UniProtKB-KW"/>
</dbReference>
<organism evidence="5 6">
    <name type="scientific">Rhizobium rhizogenes NBRC 13257</name>
    <dbReference type="NCBI Taxonomy" id="1220581"/>
    <lineage>
        <taxon>Bacteria</taxon>
        <taxon>Pseudomonadati</taxon>
        <taxon>Pseudomonadota</taxon>
        <taxon>Alphaproteobacteria</taxon>
        <taxon>Hyphomicrobiales</taxon>
        <taxon>Rhizobiaceae</taxon>
        <taxon>Rhizobium/Agrobacterium group</taxon>
        <taxon>Rhizobium</taxon>
    </lineage>
</organism>
<comment type="caution">
    <text evidence="5">The sequence shown here is derived from an EMBL/GenBank/DDBJ whole genome shotgun (WGS) entry which is preliminary data.</text>
</comment>
<feature type="binding site" evidence="3">
    <location>
        <position position="386"/>
    </location>
    <ligand>
        <name>Zn(2+)</name>
        <dbReference type="ChEBI" id="CHEBI:29105"/>
        <label>2</label>
    </ligand>
</feature>
<evidence type="ECO:0000259" key="4">
    <source>
        <dbReference type="Pfam" id="PF07687"/>
    </source>
</evidence>
<dbReference type="EMBL" id="BAYX01000026">
    <property type="protein sequence ID" value="GAJ96837.1"/>
    <property type="molecule type" value="Genomic_DNA"/>
</dbReference>
<feature type="binding site" evidence="3">
    <location>
        <position position="84"/>
    </location>
    <ligand>
        <name>Zn(2+)</name>
        <dbReference type="ChEBI" id="CHEBI:29105"/>
        <label>1</label>
    </ligand>
</feature>
<sequence length="413" mass="43889">MRGRPEVNGERLLRRLSEFAEIGKTKAGGVNRQALSSEDRAARRLLADLSAARGFKIFQDAIANLFIRREGRNPALPPMLIGSHLDSQPTGGRFDGALGTLAAFEVLEALEDAGHETEVAIEVVAWTNEEGSRFAPGVMGSMAFVGAAHPDDFQSVTASDGASFGEELAATLAALPEAKMRAFGAPISAYLELHIEQGPSLEREGLAAGVVTAVQGTRWLTVTFSGSAGHAGTTSLAYRRDPMVAATAALNRLQMSVMPQDDDARLTVGRFSAHPGSINAIPDRVTFTVDIRHPDAVTLAAIEARVRAACEEAAASQRCSVEISTSFDMPPGSFSKVMTDRIEAAAKALELPCKRMISGAFHDALFIARVAPAAMIFVPCRDGISHNEAEYVEPADAINGTRLLLEATMESVS</sequence>
<dbReference type="NCBIfam" id="TIGR01879">
    <property type="entry name" value="hydantase"/>
    <property type="match status" value="1"/>
</dbReference>
<name>A0AA87U7L4_RHIRH</name>
<dbReference type="SUPFAM" id="SSF55031">
    <property type="entry name" value="Bacterial exopeptidase dimerisation domain"/>
    <property type="match status" value="1"/>
</dbReference>
<proteinExistence type="inferred from homology"/>
<keyword evidence="3" id="KW-0479">Metal-binding</keyword>
<dbReference type="InterPro" id="IPR010158">
    <property type="entry name" value="Amidase_Cbmase"/>
</dbReference>
<dbReference type="InterPro" id="IPR011650">
    <property type="entry name" value="Peptidase_M20_dimer"/>
</dbReference>
<dbReference type="GO" id="GO:0016813">
    <property type="term" value="F:hydrolase activity, acting on carbon-nitrogen (but not peptide) bonds, in linear amidines"/>
    <property type="evidence" value="ECO:0007669"/>
    <property type="project" value="InterPro"/>
</dbReference>
<evidence type="ECO:0000313" key="5">
    <source>
        <dbReference type="EMBL" id="GAJ96837.1"/>
    </source>
</evidence>
<feature type="binding site" evidence="3">
    <location>
        <position position="130"/>
    </location>
    <ligand>
        <name>Zn(2+)</name>
        <dbReference type="ChEBI" id="CHEBI:29105"/>
        <label>2</label>
    </ligand>
</feature>
<feature type="binding site" evidence="3">
    <location>
        <position position="194"/>
    </location>
    <ligand>
        <name>Zn(2+)</name>
        <dbReference type="ChEBI" id="CHEBI:29105"/>
        <label>1</label>
    </ligand>
</feature>
<dbReference type="Pfam" id="PF01546">
    <property type="entry name" value="Peptidase_M20"/>
    <property type="match status" value="1"/>
</dbReference>
<dbReference type="NCBIfam" id="NF006771">
    <property type="entry name" value="PRK09290.1-5"/>
    <property type="match status" value="1"/>
</dbReference>
<dbReference type="PANTHER" id="PTHR32494">
    <property type="entry name" value="ALLANTOATE DEIMINASE-RELATED"/>
    <property type="match status" value="1"/>
</dbReference>
<dbReference type="Gene3D" id="3.40.630.10">
    <property type="entry name" value="Zn peptidases"/>
    <property type="match status" value="1"/>
</dbReference>
<dbReference type="AlphaFoldDB" id="A0AA87U7L4"/>
<dbReference type="Pfam" id="PF07687">
    <property type="entry name" value="M20_dimer"/>
    <property type="match status" value="1"/>
</dbReference>
<dbReference type="RefSeq" id="WP_037219551.1">
    <property type="nucleotide sequence ID" value="NZ_BAYX01000026.1"/>
</dbReference>
<dbReference type="Proteomes" id="UP000026941">
    <property type="component" value="Unassembled WGS sequence"/>
</dbReference>
<dbReference type="CDD" id="cd03884">
    <property type="entry name" value="M20_bAS"/>
    <property type="match status" value="1"/>
</dbReference>
<dbReference type="PANTHER" id="PTHR32494:SF5">
    <property type="entry name" value="ALLANTOATE AMIDOHYDROLASE"/>
    <property type="match status" value="1"/>
</dbReference>
<accession>A0AA87U7L4</accession>
<dbReference type="Gene3D" id="3.30.70.360">
    <property type="match status" value="1"/>
</dbReference>
<comment type="similarity">
    <text evidence="1">Belongs to the peptidase M20 family.</text>
</comment>
<dbReference type="SUPFAM" id="SSF53187">
    <property type="entry name" value="Zn-dependent exopeptidases"/>
    <property type="match status" value="1"/>
</dbReference>
<dbReference type="PIRSF" id="PIRSF001235">
    <property type="entry name" value="Amidase_carbamoylase"/>
    <property type="match status" value="1"/>
</dbReference>
<keyword evidence="3" id="KW-0862">Zinc</keyword>
<dbReference type="InterPro" id="IPR002933">
    <property type="entry name" value="Peptidase_M20"/>
</dbReference>